<feature type="chain" id="PRO_5009307011" evidence="1">
    <location>
        <begin position="21"/>
        <end position="149"/>
    </location>
</feature>
<keyword evidence="2" id="KW-1185">Reference proteome</keyword>
<dbReference type="WBParaSite" id="Csp11.Scaffold500.g2274.t1">
    <property type="protein sequence ID" value="Csp11.Scaffold500.g2274.t1"/>
    <property type="gene ID" value="Csp11.Scaffold500.g2274"/>
</dbReference>
<protein>
    <submittedName>
        <fullName evidence="3">Uncharacterized protein</fullName>
    </submittedName>
</protein>
<dbReference type="PANTHER" id="PTHR39377:SF2">
    <property type="entry name" value="PROTEIN CBG12456"/>
    <property type="match status" value="1"/>
</dbReference>
<feature type="signal peptide" evidence="1">
    <location>
        <begin position="1"/>
        <end position="20"/>
    </location>
</feature>
<accession>A0A1I7T4D1</accession>
<evidence type="ECO:0000256" key="1">
    <source>
        <dbReference type="SAM" id="SignalP"/>
    </source>
</evidence>
<evidence type="ECO:0000313" key="3">
    <source>
        <dbReference type="WBParaSite" id="Csp11.Scaffold500.g2274.t1"/>
    </source>
</evidence>
<name>A0A1I7T4D1_9PELO</name>
<dbReference type="PANTHER" id="PTHR39377">
    <property type="entry name" value="PROTEIN CBG18423-RELATED"/>
    <property type="match status" value="1"/>
</dbReference>
<proteinExistence type="predicted"/>
<organism evidence="2 3">
    <name type="scientific">Caenorhabditis tropicalis</name>
    <dbReference type="NCBI Taxonomy" id="1561998"/>
    <lineage>
        <taxon>Eukaryota</taxon>
        <taxon>Metazoa</taxon>
        <taxon>Ecdysozoa</taxon>
        <taxon>Nematoda</taxon>
        <taxon>Chromadorea</taxon>
        <taxon>Rhabditida</taxon>
        <taxon>Rhabditina</taxon>
        <taxon>Rhabditomorpha</taxon>
        <taxon>Rhabditoidea</taxon>
        <taxon>Rhabditidae</taxon>
        <taxon>Peloderinae</taxon>
        <taxon>Caenorhabditis</taxon>
    </lineage>
</organism>
<dbReference type="eggNOG" id="ENOG502TIXT">
    <property type="taxonomic scope" value="Eukaryota"/>
</dbReference>
<dbReference type="AlphaFoldDB" id="A0A1I7T4D1"/>
<evidence type="ECO:0000313" key="2">
    <source>
        <dbReference type="Proteomes" id="UP000095282"/>
    </source>
</evidence>
<reference evidence="3" key="1">
    <citation type="submission" date="2016-11" db="UniProtKB">
        <authorList>
            <consortium name="WormBaseParasite"/>
        </authorList>
    </citation>
    <scope>IDENTIFICATION</scope>
</reference>
<sequence>MFSPITIVICMIFVCSTAEAGRNYNYNYGNNRGNYYYQNQYPASYNRGYNNYYQGYRAPYRGYQGFGNNYQYQRQYQGYGNNYYYPNSYAQPAPAPQPSLAQLLFGPPRQSSYTSSNGINYDSYGNSFVGTKDNGIYLFCNGRGCPGRG</sequence>
<keyword evidence="1" id="KW-0732">Signal</keyword>
<dbReference type="Proteomes" id="UP000095282">
    <property type="component" value="Unplaced"/>
</dbReference>